<protein>
    <submittedName>
        <fullName evidence="1">Uncharacterized protein</fullName>
    </submittedName>
</protein>
<comment type="caution">
    <text evidence="1">The sequence shown here is derived from an EMBL/GenBank/DDBJ whole genome shotgun (WGS) entry which is preliminary data.</text>
</comment>
<dbReference type="EMBL" id="CM037617">
    <property type="protein sequence ID" value="KAH8004775.1"/>
    <property type="molecule type" value="Genomic_DNA"/>
</dbReference>
<gene>
    <name evidence="1" type="ORF">K3G42_019250</name>
</gene>
<accession>A0ACB8FHQ4</accession>
<evidence type="ECO:0000313" key="1">
    <source>
        <dbReference type="EMBL" id="KAH8004775.1"/>
    </source>
</evidence>
<name>A0ACB8FHQ4_9SAUR</name>
<evidence type="ECO:0000313" key="2">
    <source>
        <dbReference type="Proteomes" id="UP000827872"/>
    </source>
</evidence>
<sequence length="174" mass="18615">MDEVQDTTSKGLQASRGVPEEMVCTPGMLLHQAVETRPEAETATLGLERFYITEPEERPDSQGSDVGSVIWSSAPSKKAELGLGKLCSAGWGHSLTYLGTYSTSPPLATAVKCLPPNDLCADGISCIKKDKFCDGIRDCPDGSDEYKKACALGLNRLGCYGSLPWPYRATPPPS</sequence>
<proteinExistence type="predicted"/>
<dbReference type="Proteomes" id="UP000827872">
    <property type="component" value="Linkage Group LG04"/>
</dbReference>
<organism evidence="1 2">
    <name type="scientific">Sphaerodactylus townsendi</name>
    <dbReference type="NCBI Taxonomy" id="933632"/>
    <lineage>
        <taxon>Eukaryota</taxon>
        <taxon>Metazoa</taxon>
        <taxon>Chordata</taxon>
        <taxon>Craniata</taxon>
        <taxon>Vertebrata</taxon>
        <taxon>Euteleostomi</taxon>
        <taxon>Lepidosauria</taxon>
        <taxon>Squamata</taxon>
        <taxon>Bifurcata</taxon>
        <taxon>Gekkota</taxon>
        <taxon>Sphaerodactylidae</taxon>
        <taxon>Sphaerodactylus</taxon>
    </lineage>
</organism>
<keyword evidence="2" id="KW-1185">Reference proteome</keyword>
<reference evidence="1" key="1">
    <citation type="submission" date="2021-08" db="EMBL/GenBank/DDBJ databases">
        <title>The first chromosome-level gecko genome reveals the dynamic sex chromosomes of Neotropical dwarf geckos (Sphaerodactylidae: Sphaerodactylus).</title>
        <authorList>
            <person name="Pinto B.J."/>
            <person name="Keating S.E."/>
            <person name="Gamble T."/>
        </authorList>
    </citation>
    <scope>NUCLEOTIDE SEQUENCE</scope>
    <source>
        <strain evidence="1">TG3544</strain>
    </source>
</reference>